<dbReference type="NCBIfam" id="TIGR04131">
    <property type="entry name" value="Bac_Flav_CTERM"/>
    <property type="match status" value="1"/>
</dbReference>
<reference evidence="1 2" key="1">
    <citation type="submission" date="2013-08" db="EMBL/GenBank/DDBJ databases">
        <authorList>
            <person name="Durkin A.S."/>
            <person name="Haft D.R."/>
            <person name="McCorrison J."/>
            <person name="Torralba M."/>
            <person name="Gillis M."/>
            <person name="Haft D.H."/>
            <person name="Methe B."/>
            <person name="Sutton G."/>
            <person name="Nelson K.E."/>
        </authorList>
    </citation>
    <scope>NUCLEOTIDE SEQUENCE [LARGE SCALE GENOMIC DNA]</scope>
    <source>
        <strain evidence="1 2">F0067</strain>
    </source>
</reference>
<dbReference type="AlphaFoldDB" id="U2QL61"/>
<dbReference type="Proteomes" id="UP000016648">
    <property type="component" value="Unassembled WGS sequence"/>
</dbReference>
<dbReference type="PATRIC" id="fig|1115809.3.peg.1102"/>
<gene>
    <name evidence="1" type="ORF">HMPREF9135_2008</name>
</gene>
<sequence length="295" mass="33865">MVFQLFHDNCPYEYPYKTAAPWPKPCQTDWRFAPYSVKLSIFVRLLRRFSVPLLTSNKVTTTMKKAFVFAILLLQLFVCQAQTVPSVSPTVDISIPDKDPLTDQTTYTGSAPLTCRFKANPADNSGWDAFYEWRFYRGEDRRNPFLRRYEEETTLDINSSGAHYIQLHAMFVHDKDTIRFTEEDLSPIVINVYESKLEMPNAFSPNGDGVNDIYKAKAGYQSIVDFHAAIFNRWGQKLFEWDDPAKGWDGKSHGKDVKQGVYFCLVKAKGADGRVFDIKTDVNLLRGYEEGSNNE</sequence>
<protein>
    <submittedName>
        <fullName evidence="1">Gliding motility-associated C-terminal domain protein</fullName>
    </submittedName>
</protein>
<dbReference type="Pfam" id="PF13585">
    <property type="entry name" value="CHU_C"/>
    <property type="match status" value="1"/>
</dbReference>
<organism evidence="1 2">
    <name type="scientific">Segatella baroniae F0067</name>
    <dbReference type="NCBI Taxonomy" id="1115809"/>
    <lineage>
        <taxon>Bacteria</taxon>
        <taxon>Pseudomonadati</taxon>
        <taxon>Bacteroidota</taxon>
        <taxon>Bacteroidia</taxon>
        <taxon>Bacteroidales</taxon>
        <taxon>Prevotellaceae</taxon>
        <taxon>Segatella</taxon>
    </lineage>
</organism>
<accession>U2QL61</accession>
<evidence type="ECO:0000313" key="2">
    <source>
        <dbReference type="Proteomes" id="UP000016648"/>
    </source>
</evidence>
<dbReference type="InterPro" id="IPR026341">
    <property type="entry name" value="T9SS_type_B"/>
</dbReference>
<dbReference type="EMBL" id="AWEY01000018">
    <property type="protein sequence ID" value="ERK39537.1"/>
    <property type="molecule type" value="Genomic_DNA"/>
</dbReference>
<keyword evidence="2" id="KW-1185">Reference proteome</keyword>
<name>U2QL61_9BACT</name>
<evidence type="ECO:0000313" key="1">
    <source>
        <dbReference type="EMBL" id="ERK39537.1"/>
    </source>
</evidence>
<comment type="caution">
    <text evidence="1">The sequence shown here is derived from an EMBL/GenBank/DDBJ whole genome shotgun (WGS) entry which is preliminary data.</text>
</comment>
<proteinExistence type="predicted"/>